<dbReference type="Pfam" id="PF01447">
    <property type="entry name" value="Peptidase_M4"/>
    <property type="match status" value="1"/>
</dbReference>
<keyword evidence="3" id="KW-0479">Metal-binding</keyword>
<dbReference type="GO" id="GO:0005975">
    <property type="term" value="P:carbohydrate metabolic process"/>
    <property type="evidence" value="ECO:0007669"/>
    <property type="project" value="UniProtKB-ARBA"/>
</dbReference>
<dbReference type="InterPro" id="IPR013783">
    <property type="entry name" value="Ig-like_fold"/>
</dbReference>
<evidence type="ECO:0000256" key="6">
    <source>
        <dbReference type="ARBA" id="ARBA00022833"/>
    </source>
</evidence>
<dbReference type="Gene3D" id="3.10.450.490">
    <property type="match status" value="1"/>
</dbReference>
<evidence type="ECO:0000256" key="4">
    <source>
        <dbReference type="ARBA" id="ARBA00022729"/>
    </source>
</evidence>
<feature type="active site" description="Proton donor" evidence="8">
    <location>
        <position position="466"/>
    </location>
</feature>
<dbReference type="GO" id="GO:0006508">
    <property type="term" value="P:proteolysis"/>
    <property type="evidence" value="ECO:0007669"/>
    <property type="project" value="UniProtKB-KW"/>
</dbReference>
<protein>
    <submittedName>
        <fullName evidence="12">Peptidase</fullName>
    </submittedName>
</protein>
<evidence type="ECO:0000256" key="8">
    <source>
        <dbReference type="PIRSR" id="PIRSR623612-1"/>
    </source>
</evidence>
<evidence type="ECO:0000256" key="3">
    <source>
        <dbReference type="ARBA" id="ARBA00022723"/>
    </source>
</evidence>
<evidence type="ECO:0000256" key="2">
    <source>
        <dbReference type="ARBA" id="ARBA00022670"/>
    </source>
</evidence>
<dbReference type="PANTHER" id="PTHR33794">
    <property type="entry name" value="BACILLOLYSIN"/>
    <property type="match status" value="1"/>
</dbReference>
<feature type="active site" evidence="8">
    <location>
        <position position="379"/>
    </location>
</feature>
<dbReference type="GO" id="GO:0016020">
    <property type="term" value="C:membrane"/>
    <property type="evidence" value="ECO:0007669"/>
    <property type="project" value="InterPro"/>
</dbReference>
<dbReference type="InterPro" id="IPR027268">
    <property type="entry name" value="Peptidase_M4/M1_CTD_sf"/>
</dbReference>
<dbReference type="AlphaFoldDB" id="A0A5S4H6S3"/>
<dbReference type="Gene3D" id="2.60.40.10">
    <property type="entry name" value="Immunoglobulins"/>
    <property type="match status" value="1"/>
</dbReference>
<gene>
    <name evidence="12" type="ORF">ETD96_09320</name>
</gene>
<dbReference type="SUPFAM" id="SSF49313">
    <property type="entry name" value="Cadherin-like"/>
    <property type="match status" value="1"/>
</dbReference>
<keyword evidence="5" id="KW-0378">Hydrolase</keyword>
<dbReference type="EMBL" id="VCKZ01000045">
    <property type="protein sequence ID" value="TMR40709.1"/>
    <property type="molecule type" value="Genomic_DNA"/>
</dbReference>
<dbReference type="InterPro" id="IPR050728">
    <property type="entry name" value="Zinc_Metalloprotease_M4"/>
</dbReference>
<evidence type="ECO:0000256" key="1">
    <source>
        <dbReference type="ARBA" id="ARBA00009388"/>
    </source>
</evidence>
<dbReference type="InterPro" id="IPR001570">
    <property type="entry name" value="Peptidase_M4_C_domain"/>
</dbReference>
<dbReference type="InterPro" id="IPR006644">
    <property type="entry name" value="Cadg"/>
</dbReference>
<evidence type="ECO:0000259" key="11">
    <source>
        <dbReference type="SMART" id="SM00736"/>
    </source>
</evidence>
<dbReference type="Pfam" id="PF02868">
    <property type="entry name" value="Peptidase_M4_C"/>
    <property type="match status" value="1"/>
</dbReference>
<comment type="caution">
    <text evidence="12">The sequence shown here is derived from an EMBL/GenBank/DDBJ whole genome shotgun (WGS) entry which is preliminary data.</text>
</comment>
<dbReference type="Gene3D" id="3.10.170.10">
    <property type="match status" value="1"/>
</dbReference>
<evidence type="ECO:0000313" key="12">
    <source>
        <dbReference type="EMBL" id="TMR40709.1"/>
    </source>
</evidence>
<dbReference type="Pfam" id="PF07504">
    <property type="entry name" value="FTP"/>
    <property type="match status" value="1"/>
</dbReference>
<evidence type="ECO:0000256" key="9">
    <source>
        <dbReference type="SAM" id="MobiDB-lite"/>
    </source>
</evidence>
<dbReference type="InterPro" id="IPR013856">
    <property type="entry name" value="Peptidase_M4_domain"/>
</dbReference>
<dbReference type="InterPro" id="IPR011096">
    <property type="entry name" value="FTP_domain"/>
</dbReference>
<evidence type="ECO:0000256" key="5">
    <source>
        <dbReference type="ARBA" id="ARBA00022801"/>
    </source>
</evidence>
<dbReference type="Pfam" id="PF05345">
    <property type="entry name" value="He_PIG"/>
    <property type="match status" value="1"/>
</dbReference>
<dbReference type="PANTHER" id="PTHR33794:SF1">
    <property type="entry name" value="BACILLOLYSIN"/>
    <property type="match status" value="1"/>
</dbReference>
<accession>A0A5S4H6S3</accession>
<evidence type="ECO:0000313" key="13">
    <source>
        <dbReference type="Proteomes" id="UP000305238"/>
    </source>
</evidence>
<dbReference type="CDD" id="cd09597">
    <property type="entry name" value="M4_TLP"/>
    <property type="match status" value="1"/>
</dbReference>
<dbReference type="Gene3D" id="1.10.390.10">
    <property type="entry name" value="Neutral Protease Domain 2"/>
    <property type="match status" value="1"/>
</dbReference>
<keyword evidence="2" id="KW-0645">Protease</keyword>
<keyword evidence="7" id="KW-0482">Metalloprotease</keyword>
<keyword evidence="6" id="KW-0862">Zinc</keyword>
<evidence type="ECO:0000256" key="10">
    <source>
        <dbReference type="SAM" id="SignalP"/>
    </source>
</evidence>
<sequence>MSQRTIAIAASAAALVALTGVAVASPAAATPQAPPRPHQPAGPSAFADAPFTLNPSPSVRKRAIARARKAIAAHPGRAHRAGGHEFTARSVVVDRDGSADVRFDRTYRGLPVYGGDLVVHLRPDGSYGALETASDTAGAIRTTPKVRASAAAGIARTQLKGTVSAVSKPKLAIKMEGRSAALVWQTVVTGVRADRTPSKLHVLVDAQKGGVVQSDDEVSTFVPSGVRTAPAATTPATALTQGTGHGIYVGTVNLDLTQSGSTWTMRDPSHGNGYTTNLNHATSGTGTVFSNSTGEFGNGSNSDPSSAGVDAHYGAAMTYDYFKNVHDRNGIFGDGSGVPSRTHYGNAYVNAFWDGSQMTYGDGEGNARPLVEIDVAGHEMSHGVSGAIVGWGENGETGGMNEGTSDIFGTMVEFYADNPVDKPDYTMGELIDIFGNGDPLRYMYNPALDGQSPNCWDSGNGGLDPHYSMGPLNHWFFLTAVGSGDHGYGNSPTCNNSTVTGIGNDKAAKIWFKALASYANSNENYADARVDSLKAAADLYGTHCTEYNTVMAAWAAVSVTGSDPVPGECPGQGANPKVTNPGNQTGTVGTAVNLAVQASDPNGETLSYSATGLPAGLSINASSGVISGTPTTAGSSTVTVTAKNTSGLTGTASFTWTVNPPGGGCSAPGDKVSNGGFESGTSPWTTTTGVVSSNSDGETAHSGTHYAWLDGYGRTHTDSAAQSVTIPAGCKATLTYYVHIDTAETTGVTAYDNLTVKVGGTTVAAYSNLDANSGYVQKSIDVSAYAGRTVTLSFSGTEDAALYTSFVIDDVAVNAS</sequence>
<dbReference type="GO" id="GO:0004222">
    <property type="term" value="F:metalloendopeptidase activity"/>
    <property type="evidence" value="ECO:0007669"/>
    <property type="project" value="InterPro"/>
</dbReference>
<feature type="region of interest" description="Disordered" evidence="9">
    <location>
        <begin position="28"/>
        <end position="52"/>
    </location>
</feature>
<dbReference type="RefSeq" id="WP_138635908.1">
    <property type="nucleotide sequence ID" value="NZ_VCKZ01000045.1"/>
</dbReference>
<name>A0A5S4H6S3_9ACTN</name>
<dbReference type="InterPro" id="IPR015919">
    <property type="entry name" value="Cadherin-like_sf"/>
</dbReference>
<dbReference type="OrthoDB" id="345880at2"/>
<keyword evidence="13" id="KW-1185">Reference proteome</keyword>
<organism evidence="12 13">
    <name type="scientific">Actinomadura geliboluensis</name>
    <dbReference type="NCBI Taxonomy" id="882440"/>
    <lineage>
        <taxon>Bacteria</taxon>
        <taxon>Bacillati</taxon>
        <taxon>Actinomycetota</taxon>
        <taxon>Actinomycetes</taxon>
        <taxon>Streptosporangiales</taxon>
        <taxon>Thermomonosporaceae</taxon>
        <taxon>Actinomadura</taxon>
    </lineage>
</organism>
<dbReference type="GO" id="GO:0005509">
    <property type="term" value="F:calcium ion binding"/>
    <property type="evidence" value="ECO:0007669"/>
    <property type="project" value="InterPro"/>
</dbReference>
<dbReference type="InterPro" id="IPR023612">
    <property type="entry name" value="Peptidase_M4"/>
</dbReference>
<dbReference type="PRINTS" id="PR00730">
    <property type="entry name" value="THERMOLYSIN"/>
</dbReference>
<feature type="domain" description="Dystroglycan-type cadherin-like" evidence="11">
    <location>
        <begin position="576"/>
        <end position="665"/>
    </location>
</feature>
<dbReference type="Gene3D" id="2.60.120.260">
    <property type="entry name" value="Galactose-binding domain-like"/>
    <property type="match status" value="1"/>
</dbReference>
<evidence type="ECO:0000256" key="7">
    <source>
        <dbReference type="ARBA" id="ARBA00023049"/>
    </source>
</evidence>
<comment type="similarity">
    <text evidence="1">Belongs to the peptidase M4 family.</text>
</comment>
<dbReference type="SMART" id="SM00736">
    <property type="entry name" value="CADG"/>
    <property type="match status" value="1"/>
</dbReference>
<feature type="signal peptide" evidence="10">
    <location>
        <begin position="1"/>
        <end position="24"/>
    </location>
</feature>
<dbReference type="Proteomes" id="UP000305238">
    <property type="component" value="Unassembled WGS sequence"/>
</dbReference>
<proteinExistence type="inferred from homology"/>
<keyword evidence="4 10" id="KW-0732">Signal</keyword>
<feature type="chain" id="PRO_5038929956" evidence="10">
    <location>
        <begin position="25"/>
        <end position="816"/>
    </location>
</feature>
<reference evidence="12 13" key="1">
    <citation type="submission" date="2019-05" db="EMBL/GenBank/DDBJ databases">
        <title>Draft genome sequence of Actinomadura geliboluensis A8036.</title>
        <authorList>
            <person name="Saricaoglu S."/>
            <person name="Isik K."/>
        </authorList>
    </citation>
    <scope>NUCLEOTIDE SEQUENCE [LARGE SCALE GENOMIC DNA]</scope>
    <source>
        <strain evidence="12 13">A8036</strain>
    </source>
</reference>
<dbReference type="SUPFAM" id="SSF55486">
    <property type="entry name" value="Metalloproteases ('zincins'), catalytic domain"/>
    <property type="match status" value="1"/>
</dbReference>